<dbReference type="Proteomes" id="UP001161247">
    <property type="component" value="Chromosome 6"/>
</dbReference>
<keyword evidence="1" id="KW-0175">Coiled coil</keyword>
<dbReference type="InterPro" id="IPR007942">
    <property type="entry name" value="PLipase-like"/>
</dbReference>
<dbReference type="AlphaFoldDB" id="A0AAV1DSG2"/>
<name>A0AAV1DSG2_OLDCO</name>
<evidence type="ECO:0000256" key="1">
    <source>
        <dbReference type="SAM" id="Coils"/>
    </source>
</evidence>
<organism evidence="3 4">
    <name type="scientific">Oldenlandia corymbosa var. corymbosa</name>
    <dbReference type="NCBI Taxonomy" id="529605"/>
    <lineage>
        <taxon>Eukaryota</taxon>
        <taxon>Viridiplantae</taxon>
        <taxon>Streptophyta</taxon>
        <taxon>Embryophyta</taxon>
        <taxon>Tracheophyta</taxon>
        <taxon>Spermatophyta</taxon>
        <taxon>Magnoliopsida</taxon>
        <taxon>eudicotyledons</taxon>
        <taxon>Gunneridae</taxon>
        <taxon>Pentapetalae</taxon>
        <taxon>asterids</taxon>
        <taxon>lamiids</taxon>
        <taxon>Gentianales</taxon>
        <taxon>Rubiaceae</taxon>
        <taxon>Rubioideae</taxon>
        <taxon>Spermacoceae</taxon>
        <taxon>Hedyotis-Oldenlandia complex</taxon>
        <taxon>Oldenlandia</taxon>
    </lineage>
</organism>
<feature type="coiled-coil region" evidence="1">
    <location>
        <begin position="302"/>
        <end position="380"/>
    </location>
</feature>
<accession>A0AAV1DSG2</accession>
<evidence type="ECO:0000313" key="3">
    <source>
        <dbReference type="EMBL" id="CAI9110850.1"/>
    </source>
</evidence>
<protein>
    <submittedName>
        <fullName evidence="3">OLC1v1010941C1</fullName>
    </submittedName>
</protein>
<dbReference type="Pfam" id="PF05278">
    <property type="entry name" value="PEARLI-4"/>
    <property type="match status" value="1"/>
</dbReference>
<dbReference type="PANTHER" id="PTHR35358:SF10">
    <property type="entry name" value="PLANT PHOSPHOLIPASE-LIKE PROTEIN"/>
    <property type="match status" value="1"/>
</dbReference>
<dbReference type="EMBL" id="OX459123">
    <property type="protein sequence ID" value="CAI9110850.1"/>
    <property type="molecule type" value="Genomic_DNA"/>
</dbReference>
<evidence type="ECO:0000313" key="4">
    <source>
        <dbReference type="Proteomes" id="UP001161247"/>
    </source>
</evidence>
<dbReference type="PANTHER" id="PTHR35358">
    <property type="entry name" value="OS06G0711100 PROTEIN"/>
    <property type="match status" value="1"/>
</dbReference>
<feature type="region of interest" description="Disordered" evidence="2">
    <location>
        <begin position="152"/>
        <end position="182"/>
    </location>
</feature>
<feature type="compositionally biased region" description="Polar residues" evidence="2">
    <location>
        <begin position="28"/>
        <end position="45"/>
    </location>
</feature>
<reference evidence="3" key="1">
    <citation type="submission" date="2023-03" db="EMBL/GenBank/DDBJ databases">
        <authorList>
            <person name="Julca I."/>
        </authorList>
    </citation>
    <scope>NUCLEOTIDE SEQUENCE</scope>
</reference>
<evidence type="ECO:0000256" key="2">
    <source>
        <dbReference type="SAM" id="MobiDB-lite"/>
    </source>
</evidence>
<gene>
    <name evidence="3" type="ORF">OLC1_LOCUS18403</name>
</gene>
<feature type="region of interest" description="Disordered" evidence="2">
    <location>
        <begin position="27"/>
        <end position="46"/>
    </location>
</feature>
<keyword evidence="4" id="KW-1185">Reference proteome</keyword>
<sequence length="401" mass="45700">MMMTRGRKRRVMLEQYVQAVHELPLEQEQLTPVPQTPQENPSQGASGRFIYSRESTEPLNRRQLNAWRVLLGHSQPNLLAPQRHSSEIPHEHKENAAQVVNGRFNSAQPPSKALNQFATASSAIPVRSHPQNLESNADRRPFNAWRVLVEPPPQEQRSDIPSDNAVLPQDSLSCSSPHAEHDQRDIMTDATLAQESSSIAMTEIALRCKDSFEVDDDEVDSACDSALVTFQGYRVKEEVVPLLSKIFAKYGDIVKDSVLSCSKYRSLLLQEVCLICQDLERTNFAEITIYEVNSMLGRIDDLESVKLNVEWLRKKLTEIKETKELIGGYTAFKDNMVNMETKQKELTKKNAELNKLQQEINLLTDELTTLKIDHDRYQQNLLEMKGKITVYYSKDLVDGLY</sequence>
<proteinExistence type="predicted"/>